<dbReference type="Gene3D" id="2.60.120.460">
    <property type="entry name" value="YjbQ-like"/>
    <property type="match status" value="1"/>
</dbReference>
<dbReference type="Proteomes" id="UP000185904">
    <property type="component" value="Unassembled WGS sequence"/>
</dbReference>
<feature type="region of interest" description="Disordered" evidence="6">
    <location>
        <begin position="446"/>
        <end position="496"/>
    </location>
</feature>
<evidence type="ECO:0000256" key="3">
    <source>
        <dbReference type="ARBA" id="ARBA00022771"/>
    </source>
</evidence>
<feature type="region of interest" description="Disordered" evidence="6">
    <location>
        <begin position="253"/>
        <end position="420"/>
    </location>
</feature>
<dbReference type="OrthoDB" id="10255963at2759"/>
<evidence type="ECO:0000259" key="7">
    <source>
        <dbReference type="PROSITE" id="PS50199"/>
    </source>
</evidence>
<keyword evidence="3 5" id="KW-0863">Zinc-finger</keyword>
<evidence type="ECO:0000256" key="2">
    <source>
        <dbReference type="ARBA" id="ARBA00022723"/>
    </source>
</evidence>
<comment type="caution">
    <text evidence="8">The sequence shown here is derived from an EMBL/GenBank/DDBJ whole genome shotgun (WGS) entry which is preliminary data.</text>
</comment>
<dbReference type="SMART" id="SM00547">
    <property type="entry name" value="ZnF_RBZ"/>
    <property type="match status" value="1"/>
</dbReference>
<feature type="compositionally biased region" description="Polar residues" evidence="6">
    <location>
        <begin position="263"/>
        <end position="278"/>
    </location>
</feature>
<sequence length="496" mass="53711">MSTAWFQKTFTLPAKSRGSYLITDQVVSSLPEIKEYKVGLLNLFVQHTSCALSLNENWDSDVREDMSDALDRIAPEDRKGNLYRHSAEGLDDMPAHIKSALIGASVTIPITDGALNTGSKTDMAGFSTPTQNARTPSQQQPKQMSSRLLNMKFMQRAAATTPSATSTPTTSAAQTPATEPLAKRRRIESTTSSPSSSTPGTPSNGLSYPGLSTPTASQNTNLGVAPRGGTSRFARFEGADTEWVLDVKVAFPGDNRMKPLSNKVVNTNDQGSVPSSSRFGVLNGRSEEEESEEGEEEEDDIWNNDRPTGRQTFGAFDRKRRSRASTRHDQIQDEDDQDLSSASTSDSDSDSEPDIPHSSSRSRPRQSRGATKPTTEIDSDEEMNRVRMAIEQKHRSMAGGGHLARNVSSSGKFPSLRPEAGDWKCRADGCSFYNYANNVYCMRCGTPRGESASASPAGSAGISRKADKAGSKRKGGPQGQGAGNKKHKNKKARKTM</sequence>
<dbReference type="EMBL" id="LVCJ01000011">
    <property type="protein sequence ID" value="OAL38207.1"/>
    <property type="molecule type" value="Genomic_DNA"/>
</dbReference>
<feature type="compositionally biased region" description="Polar residues" evidence="6">
    <location>
        <begin position="204"/>
        <end position="222"/>
    </location>
</feature>
<dbReference type="PANTHER" id="PTHR30615:SF8">
    <property type="entry name" value="UPF0047 PROTEIN C4A8.02C"/>
    <property type="match status" value="1"/>
</dbReference>
<dbReference type="GO" id="GO:0008270">
    <property type="term" value="F:zinc ion binding"/>
    <property type="evidence" value="ECO:0007669"/>
    <property type="project" value="UniProtKB-KW"/>
</dbReference>
<protein>
    <recommendedName>
        <fullName evidence="7">RanBP2-type domain-containing protein</fullName>
    </recommendedName>
</protein>
<dbReference type="PROSITE" id="PS50199">
    <property type="entry name" value="ZF_RANBP2_2"/>
    <property type="match status" value="1"/>
</dbReference>
<keyword evidence="2" id="KW-0479">Metal-binding</keyword>
<feature type="region of interest" description="Disordered" evidence="6">
    <location>
        <begin position="157"/>
        <end position="229"/>
    </location>
</feature>
<feature type="region of interest" description="Disordered" evidence="6">
    <location>
        <begin position="119"/>
        <end position="144"/>
    </location>
</feature>
<gene>
    <name evidence="8" type="ORF">AYO20_02659</name>
</gene>
<comment type="similarity">
    <text evidence="1">Belongs to the UPF0047 family.</text>
</comment>
<feature type="compositionally biased region" description="Basic and acidic residues" evidence="6">
    <location>
        <begin position="382"/>
        <end position="394"/>
    </location>
</feature>
<dbReference type="SUPFAM" id="SSF111038">
    <property type="entry name" value="YjbQ-like"/>
    <property type="match status" value="1"/>
</dbReference>
<dbReference type="Pfam" id="PF00641">
    <property type="entry name" value="Zn_ribbon_RanBP"/>
    <property type="match status" value="1"/>
</dbReference>
<feature type="compositionally biased region" description="Basic residues" evidence="6">
    <location>
        <begin position="484"/>
        <end position="496"/>
    </location>
</feature>
<dbReference type="InterPro" id="IPR001602">
    <property type="entry name" value="UPF0047_YjbQ-like"/>
</dbReference>
<dbReference type="Pfam" id="PF01894">
    <property type="entry name" value="YjbQ"/>
    <property type="match status" value="1"/>
</dbReference>
<organism evidence="8 9">
    <name type="scientific">Fonsecaea nubica</name>
    <dbReference type="NCBI Taxonomy" id="856822"/>
    <lineage>
        <taxon>Eukaryota</taxon>
        <taxon>Fungi</taxon>
        <taxon>Dikarya</taxon>
        <taxon>Ascomycota</taxon>
        <taxon>Pezizomycotina</taxon>
        <taxon>Eurotiomycetes</taxon>
        <taxon>Chaetothyriomycetidae</taxon>
        <taxon>Chaetothyriales</taxon>
        <taxon>Herpotrichiellaceae</taxon>
        <taxon>Fonsecaea</taxon>
    </lineage>
</organism>
<proteinExistence type="inferred from homology"/>
<dbReference type="Gene3D" id="4.10.1060.10">
    <property type="entry name" value="Zinc finger, RanBP2-type"/>
    <property type="match status" value="1"/>
</dbReference>
<feature type="compositionally biased region" description="Low complexity" evidence="6">
    <location>
        <begin position="157"/>
        <end position="178"/>
    </location>
</feature>
<evidence type="ECO:0000313" key="9">
    <source>
        <dbReference type="Proteomes" id="UP000185904"/>
    </source>
</evidence>
<dbReference type="PROSITE" id="PS01358">
    <property type="entry name" value="ZF_RANBP2_1"/>
    <property type="match status" value="1"/>
</dbReference>
<feature type="compositionally biased region" description="Polar residues" evidence="6">
    <location>
        <begin position="127"/>
        <end position="144"/>
    </location>
</feature>
<feature type="domain" description="RanBP2-type" evidence="7">
    <location>
        <begin position="419"/>
        <end position="450"/>
    </location>
</feature>
<accession>A0A178D977</accession>
<evidence type="ECO:0000256" key="4">
    <source>
        <dbReference type="ARBA" id="ARBA00022833"/>
    </source>
</evidence>
<dbReference type="GeneID" id="34586082"/>
<evidence type="ECO:0000256" key="1">
    <source>
        <dbReference type="ARBA" id="ARBA00005534"/>
    </source>
</evidence>
<name>A0A178D977_9EURO</name>
<dbReference type="SUPFAM" id="SSF90209">
    <property type="entry name" value="Ran binding protein zinc finger-like"/>
    <property type="match status" value="1"/>
</dbReference>
<keyword evidence="9" id="KW-1185">Reference proteome</keyword>
<dbReference type="InterPro" id="IPR035917">
    <property type="entry name" value="YjbQ-like_sf"/>
</dbReference>
<evidence type="ECO:0000256" key="6">
    <source>
        <dbReference type="SAM" id="MobiDB-lite"/>
    </source>
</evidence>
<feature type="compositionally biased region" description="Acidic residues" evidence="6">
    <location>
        <begin position="287"/>
        <end position="302"/>
    </location>
</feature>
<evidence type="ECO:0000256" key="5">
    <source>
        <dbReference type="PROSITE-ProRule" id="PRU00322"/>
    </source>
</evidence>
<feature type="compositionally biased region" description="Low complexity" evidence="6">
    <location>
        <begin position="451"/>
        <end position="461"/>
    </location>
</feature>
<keyword evidence="4" id="KW-0862">Zinc</keyword>
<reference evidence="8 9" key="1">
    <citation type="submission" date="2016-03" db="EMBL/GenBank/DDBJ databases">
        <title>The draft genome sequence of Fonsecaea nubica causative agent of cutaneous subcutaneous infection in human host.</title>
        <authorList>
            <person name="Costa F."/>
            <person name="Sybren D.H."/>
            <person name="Raittz R.T."/>
            <person name="Weiss V.A."/>
            <person name="Leao A.C."/>
            <person name="Gomes R."/>
            <person name="De Souza E.M."/>
            <person name="Pedrosa F.O."/>
            <person name="Steffens M.B."/>
            <person name="Bombassaro A."/>
            <person name="Tadra-Sfeir M.Z."/>
            <person name="Moreno L.F."/>
            <person name="Najafzadeh M.J."/>
            <person name="Felipe M.S."/>
            <person name="Teixeira M."/>
            <person name="Sun J."/>
            <person name="Xi L."/>
            <person name="Castro M.A."/>
            <person name="Vicente V.A."/>
        </authorList>
    </citation>
    <scope>NUCLEOTIDE SEQUENCE [LARGE SCALE GENOMIC DNA]</scope>
    <source>
        <strain evidence="8 9">CBS 269.64</strain>
    </source>
</reference>
<dbReference type="RefSeq" id="XP_022503219.1">
    <property type="nucleotide sequence ID" value="XM_022640963.1"/>
</dbReference>
<dbReference type="PANTHER" id="PTHR30615">
    <property type="entry name" value="UNCHARACTERIZED PROTEIN YJBQ-RELATED"/>
    <property type="match status" value="1"/>
</dbReference>
<feature type="compositionally biased region" description="Low complexity" evidence="6">
    <location>
        <begin position="189"/>
        <end position="203"/>
    </location>
</feature>
<evidence type="ECO:0000313" key="8">
    <source>
        <dbReference type="EMBL" id="OAL38207.1"/>
    </source>
</evidence>
<dbReference type="InterPro" id="IPR036443">
    <property type="entry name" value="Znf_RanBP2_sf"/>
</dbReference>
<dbReference type="NCBIfam" id="TIGR00149">
    <property type="entry name" value="TIGR00149_YjbQ"/>
    <property type="match status" value="1"/>
</dbReference>
<dbReference type="AlphaFoldDB" id="A0A178D977"/>
<dbReference type="InterPro" id="IPR001876">
    <property type="entry name" value="Znf_RanBP2"/>
</dbReference>